<evidence type="ECO:0000313" key="2">
    <source>
        <dbReference type="Proteomes" id="UP000774326"/>
    </source>
</evidence>
<organism evidence="1 2">
    <name type="scientific">Wickerhamomyces pijperi</name>
    <name type="common">Yeast</name>
    <name type="synonym">Pichia pijperi</name>
    <dbReference type="NCBI Taxonomy" id="599730"/>
    <lineage>
        <taxon>Eukaryota</taxon>
        <taxon>Fungi</taxon>
        <taxon>Dikarya</taxon>
        <taxon>Ascomycota</taxon>
        <taxon>Saccharomycotina</taxon>
        <taxon>Saccharomycetes</taxon>
        <taxon>Phaffomycetales</taxon>
        <taxon>Wickerhamomycetaceae</taxon>
        <taxon>Wickerhamomyces</taxon>
    </lineage>
</organism>
<proteinExistence type="predicted"/>
<dbReference type="AlphaFoldDB" id="A0A9P8PP48"/>
<protein>
    <submittedName>
        <fullName evidence="1">Uncharacterized protein</fullName>
    </submittedName>
</protein>
<comment type="caution">
    <text evidence="1">The sequence shown here is derived from an EMBL/GenBank/DDBJ whole genome shotgun (WGS) entry which is preliminary data.</text>
</comment>
<dbReference type="EMBL" id="JAEUBG010005370">
    <property type="protein sequence ID" value="KAH3675707.1"/>
    <property type="molecule type" value="Genomic_DNA"/>
</dbReference>
<sequence>MNWESMASGVNSFYDDLVEFLQGQIPSLMVNNFKQIVRVRTFNLRNVLDSVDTGVQFQSSTRLFDKPFKDLIVPSNHRINIRGGIRRNQSF</sequence>
<reference evidence="1" key="1">
    <citation type="journal article" date="2021" name="Open Biol.">
        <title>Shared evolutionary footprints suggest mitochondrial oxidative damage underlies multiple complex I losses in fungi.</title>
        <authorList>
            <person name="Schikora-Tamarit M.A."/>
            <person name="Marcet-Houben M."/>
            <person name="Nosek J."/>
            <person name="Gabaldon T."/>
        </authorList>
    </citation>
    <scope>NUCLEOTIDE SEQUENCE</scope>
    <source>
        <strain evidence="1">CBS2887</strain>
    </source>
</reference>
<evidence type="ECO:0000313" key="1">
    <source>
        <dbReference type="EMBL" id="KAH3675707.1"/>
    </source>
</evidence>
<keyword evidence="2" id="KW-1185">Reference proteome</keyword>
<dbReference type="Proteomes" id="UP000774326">
    <property type="component" value="Unassembled WGS sequence"/>
</dbReference>
<gene>
    <name evidence="1" type="ORF">WICPIJ_009294</name>
</gene>
<name>A0A9P8PP48_WICPI</name>
<accession>A0A9P8PP48</accession>
<reference evidence="1" key="2">
    <citation type="submission" date="2021-01" db="EMBL/GenBank/DDBJ databases">
        <authorList>
            <person name="Schikora-Tamarit M.A."/>
        </authorList>
    </citation>
    <scope>NUCLEOTIDE SEQUENCE</scope>
    <source>
        <strain evidence="1">CBS2887</strain>
    </source>
</reference>